<dbReference type="InterPro" id="IPR029001">
    <property type="entry name" value="ITPase-like_fam"/>
</dbReference>
<dbReference type="OrthoDB" id="9807767at2"/>
<comment type="caution">
    <text evidence="6">Lacks conserved residue(s) required for the propagation of feature annotation.</text>
</comment>
<evidence type="ECO:0000313" key="8">
    <source>
        <dbReference type="Proteomes" id="UP000271031"/>
    </source>
</evidence>
<gene>
    <name evidence="7" type="ORF">EDM56_08685</name>
</gene>
<dbReference type="Gene3D" id="3.90.950.10">
    <property type="match status" value="1"/>
</dbReference>
<dbReference type="EC" id="3.6.1.9" evidence="6"/>
<proteinExistence type="inferred from homology"/>
<evidence type="ECO:0000256" key="2">
    <source>
        <dbReference type="ARBA" id="ARBA00004496"/>
    </source>
</evidence>
<feature type="active site" description="Proton acceptor" evidence="6">
    <location>
        <position position="75"/>
    </location>
</feature>
<comment type="cofactor">
    <cofactor evidence="1 6">
        <name>a divalent metal cation</name>
        <dbReference type="ChEBI" id="CHEBI:60240"/>
    </cofactor>
</comment>
<feature type="site" description="Important for substrate specificity" evidence="6">
    <location>
        <position position="18"/>
    </location>
</feature>
<sequence>MSIQSTLLPLILASGSPRRKELLYALGFPFVVQSSDVDESCDADLAPEAIVEELSLRKANAVAAEKTSGLVLGSDTIVVLDNQVLGKPQDEAEAFRMLKSLTGREHVVFSGVALVDAASGRHEVAHSSTKVRMRPMSDEEILAYIATKEPMDKAGAYAIQGIGATIVEGIVGDYFTVVGLPLALTADLLKRFDLHVL</sequence>
<evidence type="ECO:0000256" key="1">
    <source>
        <dbReference type="ARBA" id="ARBA00001968"/>
    </source>
</evidence>
<evidence type="ECO:0000256" key="6">
    <source>
        <dbReference type="HAMAP-Rule" id="MF_00528"/>
    </source>
</evidence>
<dbReference type="SUPFAM" id="SSF52972">
    <property type="entry name" value="ITPase-like"/>
    <property type="match status" value="1"/>
</dbReference>
<comment type="similarity">
    <text evidence="6">Belongs to the Maf family. YhdE subfamily.</text>
</comment>
<protein>
    <recommendedName>
        <fullName evidence="6">dTTP/UTP pyrophosphatase</fullName>
        <shortName evidence="6">dTTPase/UTPase</shortName>
        <ecNumber evidence="6">3.6.1.9</ecNumber>
    </recommendedName>
    <alternativeName>
        <fullName evidence="6">Nucleoside triphosphate pyrophosphatase</fullName>
    </alternativeName>
    <alternativeName>
        <fullName evidence="6">Nucleotide pyrophosphatase</fullName>
        <shortName evidence="6">Nucleotide PPase</shortName>
    </alternativeName>
</protein>
<keyword evidence="8" id="KW-1185">Reference proteome</keyword>
<comment type="caution">
    <text evidence="7">The sequence shown here is derived from an EMBL/GenBank/DDBJ whole genome shotgun (WGS) entry which is preliminary data.</text>
</comment>
<comment type="catalytic activity">
    <reaction evidence="6">
        <text>UTP + H2O = UMP + diphosphate + H(+)</text>
        <dbReference type="Rhea" id="RHEA:29395"/>
        <dbReference type="ChEBI" id="CHEBI:15377"/>
        <dbReference type="ChEBI" id="CHEBI:15378"/>
        <dbReference type="ChEBI" id="CHEBI:33019"/>
        <dbReference type="ChEBI" id="CHEBI:46398"/>
        <dbReference type="ChEBI" id="CHEBI:57865"/>
        <dbReference type="EC" id="3.6.1.9"/>
    </reaction>
</comment>
<dbReference type="Pfam" id="PF02545">
    <property type="entry name" value="Maf"/>
    <property type="match status" value="1"/>
</dbReference>
<accession>A0A3M8DSU7</accession>
<comment type="subcellular location">
    <subcellularLocation>
        <location evidence="2 6">Cytoplasm</location>
    </subcellularLocation>
</comment>
<dbReference type="PIRSF" id="PIRSF006305">
    <property type="entry name" value="Maf"/>
    <property type="match status" value="1"/>
</dbReference>
<dbReference type="GO" id="GO:0036221">
    <property type="term" value="F:UTP diphosphatase activity"/>
    <property type="evidence" value="ECO:0007669"/>
    <property type="project" value="RHEA"/>
</dbReference>
<dbReference type="InterPro" id="IPR003697">
    <property type="entry name" value="Maf-like"/>
</dbReference>
<dbReference type="FunFam" id="3.90.950.10:FF:000005">
    <property type="entry name" value="7-methyl-GTP pyrophosphatase"/>
    <property type="match status" value="1"/>
</dbReference>
<dbReference type="HAMAP" id="MF_00528">
    <property type="entry name" value="Maf"/>
    <property type="match status" value="1"/>
</dbReference>
<dbReference type="NCBIfam" id="TIGR00172">
    <property type="entry name" value="maf"/>
    <property type="match status" value="1"/>
</dbReference>
<dbReference type="RefSeq" id="WP_122917495.1">
    <property type="nucleotide sequence ID" value="NZ_RHHQ01000007.1"/>
</dbReference>
<dbReference type="GO" id="GO:0005737">
    <property type="term" value="C:cytoplasm"/>
    <property type="evidence" value="ECO:0007669"/>
    <property type="project" value="UniProtKB-SubCell"/>
</dbReference>
<evidence type="ECO:0000256" key="3">
    <source>
        <dbReference type="ARBA" id="ARBA00022490"/>
    </source>
</evidence>
<feature type="site" description="Important for substrate specificity" evidence="6">
    <location>
        <position position="76"/>
    </location>
</feature>
<comment type="function">
    <text evidence="6">Nucleoside triphosphate pyrophosphatase that hydrolyzes dTTP and UTP. May have a dual role in cell division arrest and in preventing the incorporation of modified nucleotides into cellular nucleic acids.</text>
</comment>
<name>A0A3M8DSU7_9BACL</name>
<dbReference type="Proteomes" id="UP000271031">
    <property type="component" value="Unassembled WGS sequence"/>
</dbReference>
<reference evidence="7 8" key="1">
    <citation type="submission" date="2018-10" db="EMBL/GenBank/DDBJ databases">
        <title>Phylogenomics of Brevibacillus.</title>
        <authorList>
            <person name="Dunlap C."/>
        </authorList>
    </citation>
    <scope>NUCLEOTIDE SEQUENCE [LARGE SCALE GENOMIC DNA]</scope>
    <source>
        <strain evidence="7 8">JCM 15716</strain>
    </source>
</reference>
<dbReference type="PANTHER" id="PTHR43213">
    <property type="entry name" value="BIFUNCTIONAL DTTP/UTP PYROPHOSPHATASE/METHYLTRANSFERASE PROTEIN-RELATED"/>
    <property type="match status" value="1"/>
</dbReference>
<dbReference type="AlphaFoldDB" id="A0A3M8DSU7"/>
<organism evidence="7 8">
    <name type="scientific">Brevibacillus fluminis</name>
    <dbReference type="NCBI Taxonomy" id="511487"/>
    <lineage>
        <taxon>Bacteria</taxon>
        <taxon>Bacillati</taxon>
        <taxon>Bacillota</taxon>
        <taxon>Bacilli</taxon>
        <taxon>Bacillales</taxon>
        <taxon>Paenibacillaceae</taxon>
        <taxon>Brevibacillus</taxon>
    </lineage>
</organism>
<keyword evidence="3 6" id="KW-0963">Cytoplasm</keyword>
<dbReference type="CDD" id="cd00555">
    <property type="entry name" value="Maf"/>
    <property type="match status" value="1"/>
</dbReference>
<evidence type="ECO:0000256" key="4">
    <source>
        <dbReference type="ARBA" id="ARBA00022801"/>
    </source>
</evidence>
<dbReference type="GO" id="GO:0036218">
    <property type="term" value="F:dTTP diphosphatase activity"/>
    <property type="evidence" value="ECO:0007669"/>
    <property type="project" value="RHEA"/>
</dbReference>
<dbReference type="EMBL" id="RHHQ01000007">
    <property type="protein sequence ID" value="RNB90569.1"/>
    <property type="molecule type" value="Genomic_DNA"/>
</dbReference>
<keyword evidence="5 6" id="KW-0546">Nucleotide metabolism</keyword>
<evidence type="ECO:0000313" key="7">
    <source>
        <dbReference type="EMBL" id="RNB90569.1"/>
    </source>
</evidence>
<dbReference type="GO" id="GO:0009117">
    <property type="term" value="P:nucleotide metabolic process"/>
    <property type="evidence" value="ECO:0007669"/>
    <property type="project" value="UniProtKB-KW"/>
</dbReference>
<feature type="site" description="Important for substrate specificity" evidence="6">
    <location>
        <position position="160"/>
    </location>
</feature>
<comment type="catalytic activity">
    <reaction evidence="6">
        <text>dTTP + H2O = dTMP + diphosphate + H(+)</text>
        <dbReference type="Rhea" id="RHEA:28534"/>
        <dbReference type="ChEBI" id="CHEBI:15377"/>
        <dbReference type="ChEBI" id="CHEBI:15378"/>
        <dbReference type="ChEBI" id="CHEBI:33019"/>
        <dbReference type="ChEBI" id="CHEBI:37568"/>
        <dbReference type="ChEBI" id="CHEBI:63528"/>
        <dbReference type="EC" id="3.6.1.9"/>
    </reaction>
</comment>
<dbReference type="PANTHER" id="PTHR43213:SF5">
    <property type="entry name" value="BIFUNCTIONAL DTTP_UTP PYROPHOSPHATASE_METHYLTRANSFERASE PROTEIN-RELATED"/>
    <property type="match status" value="1"/>
</dbReference>
<evidence type="ECO:0000256" key="5">
    <source>
        <dbReference type="ARBA" id="ARBA00023080"/>
    </source>
</evidence>
<keyword evidence="4 6" id="KW-0378">Hydrolase</keyword>